<feature type="transmembrane region" description="Helical" evidence="2">
    <location>
        <begin position="52"/>
        <end position="70"/>
    </location>
</feature>
<feature type="transmembrane region" description="Helical" evidence="2">
    <location>
        <begin position="90"/>
        <end position="108"/>
    </location>
</feature>
<organism evidence="3 4">
    <name type="scientific">Polyrhizophydium stewartii</name>
    <dbReference type="NCBI Taxonomy" id="2732419"/>
    <lineage>
        <taxon>Eukaryota</taxon>
        <taxon>Fungi</taxon>
        <taxon>Fungi incertae sedis</taxon>
        <taxon>Chytridiomycota</taxon>
        <taxon>Chytridiomycota incertae sedis</taxon>
        <taxon>Chytridiomycetes</taxon>
        <taxon>Rhizophydiales</taxon>
        <taxon>Rhizophydiales incertae sedis</taxon>
        <taxon>Polyrhizophydium</taxon>
    </lineage>
</organism>
<feature type="compositionally biased region" description="Basic and acidic residues" evidence="1">
    <location>
        <begin position="237"/>
        <end position="250"/>
    </location>
</feature>
<reference evidence="3 4" key="1">
    <citation type="submission" date="2023-09" db="EMBL/GenBank/DDBJ databases">
        <title>Pangenome analysis of Batrachochytrium dendrobatidis and related Chytrids.</title>
        <authorList>
            <person name="Yacoub M.N."/>
            <person name="Stajich J.E."/>
            <person name="James T.Y."/>
        </authorList>
    </citation>
    <scope>NUCLEOTIDE SEQUENCE [LARGE SCALE GENOMIC DNA]</scope>
    <source>
        <strain evidence="3 4">JEL0888</strain>
    </source>
</reference>
<comment type="caution">
    <text evidence="3">The sequence shown here is derived from an EMBL/GenBank/DDBJ whole genome shotgun (WGS) entry which is preliminary data.</text>
</comment>
<feature type="transmembrane region" description="Helical" evidence="2">
    <location>
        <begin position="337"/>
        <end position="363"/>
    </location>
</feature>
<keyword evidence="2" id="KW-1133">Transmembrane helix</keyword>
<protein>
    <submittedName>
        <fullName evidence="3">Uncharacterized protein</fullName>
    </submittedName>
</protein>
<keyword evidence="4" id="KW-1185">Reference proteome</keyword>
<feature type="region of interest" description="Disordered" evidence="1">
    <location>
        <begin position="212"/>
        <end position="250"/>
    </location>
</feature>
<dbReference type="EMBL" id="JADGIZ020000007">
    <property type="protein sequence ID" value="KAL2918345.1"/>
    <property type="molecule type" value="Genomic_DNA"/>
</dbReference>
<evidence type="ECO:0000313" key="3">
    <source>
        <dbReference type="EMBL" id="KAL2918345.1"/>
    </source>
</evidence>
<evidence type="ECO:0000256" key="1">
    <source>
        <dbReference type="SAM" id="MobiDB-lite"/>
    </source>
</evidence>
<dbReference type="Proteomes" id="UP001527925">
    <property type="component" value="Unassembled WGS sequence"/>
</dbReference>
<proteinExistence type="predicted"/>
<feature type="transmembrane region" description="Helical" evidence="2">
    <location>
        <begin position="20"/>
        <end position="40"/>
    </location>
</feature>
<sequence length="512" mass="55572">MPLSVINASDSFEISYPVGYALATVTLAACVACTILITTCRYSDWTWVPENYSNIASFVAQLVFSFFIFAKTSADLVYNKPAMRLSPVAVTNLLLTQIMNNMIMFNAIQNAHELRRVVIRKGLPLTKEAARRTTFIFAVIALAFATTDSLSADFVIASSGLSLDTKYTGVWAYFDTAISSILSLLAVFALVYNIIVTAMVIRMLMKKRSDQKSATSDAGQQAFQGSAAATQPQQLHLEPRPPMSEKDQQRLSKIDGEAIQMQQLSASRSRGVPRPSSAVGPAPPPSFFADLAGAVNSPGRTTTPGPSSPAAGSVSNADASYSNDVVPDELSPLVINLILRAVATTASLIFCYVLTIFASISYVARIGLPAFMPNLSFLFNVCAPLFVSLCYIGLDGRFKKAWKGELTDQEIVIRAALMRRNERAQNRRAQDFDGQLERDFQMAVLGIDQRDVNDTLLRRRDSNASEISLESTDSFLERQAALNQAAIEQGMLGNASDTAMPAVPPNAHIAGM</sequence>
<keyword evidence="2" id="KW-0812">Transmembrane</keyword>
<evidence type="ECO:0000313" key="4">
    <source>
        <dbReference type="Proteomes" id="UP001527925"/>
    </source>
</evidence>
<feature type="region of interest" description="Disordered" evidence="1">
    <location>
        <begin position="293"/>
        <end position="315"/>
    </location>
</feature>
<feature type="compositionally biased region" description="Low complexity" evidence="1">
    <location>
        <begin position="218"/>
        <end position="231"/>
    </location>
</feature>
<evidence type="ECO:0000256" key="2">
    <source>
        <dbReference type="SAM" id="Phobius"/>
    </source>
</evidence>
<feature type="transmembrane region" description="Helical" evidence="2">
    <location>
        <begin position="129"/>
        <end position="157"/>
    </location>
</feature>
<accession>A0ABR4NFT2</accession>
<keyword evidence="2" id="KW-0472">Membrane</keyword>
<feature type="compositionally biased region" description="Low complexity" evidence="1">
    <location>
        <begin position="297"/>
        <end position="313"/>
    </location>
</feature>
<feature type="transmembrane region" description="Helical" evidence="2">
    <location>
        <begin position="177"/>
        <end position="201"/>
    </location>
</feature>
<feature type="transmembrane region" description="Helical" evidence="2">
    <location>
        <begin position="375"/>
        <end position="394"/>
    </location>
</feature>
<gene>
    <name evidence="3" type="ORF">HK105_202272</name>
</gene>
<name>A0ABR4NFT2_9FUNG</name>